<reference evidence="1 2" key="1">
    <citation type="submission" date="2018-05" db="EMBL/GenBank/DDBJ databases">
        <title>Genomic Encyclopedia of Type Strains, Phase IV (KMG-V): Genome sequencing to study the core and pangenomes of soil and plant-associated prokaryotes.</title>
        <authorList>
            <person name="Whitman W."/>
        </authorList>
    </citation>
    <scope>NUCLEOTIDE SEQUENCE [LARGE SCALE GENOMIC DNA]</scope>
    <source>
        <strain evidence="1 2">SCZa-39</strain>
    </source>
</reference>
<organism evidence="1 2">
    <name type="scientific">Paraburkholderia unamae</name>
    <dbReference type="NCBI Taxonomy" id="219649"/>
    <lineage>
        <taxon>Bacteria</taxon>
        <taxon>Pseudomonadati</taxon>
        <taxon>Pseudomonadota</taxon>
        <taxon>Betaproteobacteria</taxon>
        <taxon>Burkholderiales</taxon>
        <taxon>Burkholderiaceae</taxon>
        <taxon>Paraburkholderia</taxon>
    </lineage>
</organism>
<keyword evidence="2" id="KW-1185">Reference proteome</keyword>
<gene>
    <name evidence="1" type="ORF">C7402_109162</name>
</gene>
<name>A0ABX5KKB9_9BURK</name>
<evidence type="ECO:0000313" key="2">
    <source>
        <dbReference type="Proteomes" id="UP000245712"/>
    </source>
</evidence>
<dbReference type="Gene3D" id="3.40.50.2000">
    <property type="entry name" value="Glycogen Phosphorylase B"/>
    <property type="match status" value="1"/>
</dbReference>
<dbReference type="EMBL" id="QEOB01000009">
    <property type="protein sequence ID" value="PVX82309.1"/>
    <property type="molecule type" value="Genomic_DNA"/>
</dbReference>
<accession>A0ABX5KKB9</accession>
<dbReference type="Proteomes" id="UP000245712">
    <property type="component" value="Unassembled WGS sequence"/>
</dbReference>
<evidence type="ECO:0000313" key="1">
    <source>
        <dbReference type="EMBL" id="PVX82309.1"/>
    </source>
</evidence>
<dbReference type="RefSeq" id="WP_133254511.1">
    <property type="nucleotide sequence ID" value="NZ_QEOB01000009.1"/>
</dbReference>
<evidence type="ECO:0008006" key="3">
    <source>
        <dbReference type="Google" id="ProtNLM"/>
    </source>
</evidence>
<protein>
    <recommendedName>
        <fullName evidence="3">Glycosyltransferase involved in cell wall biosynthesis</fullName>
    </recommendedName>
</protein>
<sequence length="520" mass="57810">MNGEILSSGKQFYPSVEALVDELNDAWRSDGADAALSGISKFVHACILDRRSLARVFAEPALDDFCQRIGEAVGQELHIARECDATHQRADCVVLATRLYRAGGHTAVIEDLLKTGKFGARPYVILTDALGLADRSIIEERFGESVAGEVAPEGSMASKLQWLLRRLDTLRPRTLILMNHHQDPVAIAAAQPFLADRTVFYHHGDHQLCLGVALRHAMHIDPHPMGFCNCRDAIGVARPVYWPLVAADQGYRDDTPFMVKGVLRTASSGSQNKFDVPYKYPYFDVLPRVMKATGGSHVHIGPLSPEVLKRIHGELESNGVPRERFIHVPWVRSVWKALHSYGVDLYLASFPLGGGKVAIEAMGAGIPIVGHDSYVSRFLGGCDMFYREAFVWSRPEELIDHLGTITPDKLARESHLARAQYERHHTQQALECAIDAGLDAAPPPPLRRHMPNQMQSFLDDVRYAPTDYLTAAEIAPPLNRARTLAAEHAAELDALRRGYEFEVEEVLRLTDRHSATDRTR</sequence>
<comment type="caution">
    <text evidence="1">The sequence shown here is derived from an EMBL/GenBank/DDBJ whole genome shotgun (WGS) entry which is preliminary data.</text>
</comment>
<proteinExistence type="predicted"/>